<dbReference type="RefSeq" id="XP_040729618.1">
    <property type="nucleotide sequence ID" value="XM_040873114.1"/>
</dbReference>
<dbReference type="InterPro" id="IPR052820">
    <property type="entry name" value="PhiA_domain"/>
</dbReference>
<keyword evidence="1" id="KW-0732">Signal</keyword>
<reference evidence="2 3" key="1">
    <citation type="journal article" date="2017" name="Biotechnol. Biofuels">
        <title>Differential beta-glucosidase expression as a function of carbon source availability in Talaromyces amestolkiae: a genomic and proteomic approach.</title>
        <authorList>
            <person name="de Eugenio L.I."/>
            <person name="Mendez-Liter J.A."/>
            <person name="Nieto-Dominguez M."/>
            <person name="Alonso L."/>
            <person name="Gil-Munoz J."/>
            <person name="Barriuso J."/>
            <person name="Prieto A."/>
            <person name="Martinez M.J."/>
        </authorList>
    </citation>
    <scope>NUCLEOTIDE SEQUENCE [LARGE SCALE GENOMIC DNA]</scope>
    <source>
        <strain evidence="2 3">CIB</strain>
    </source>
</reference>
<sequence>MKFISIITPAVLAASAMALPTSQKRDGSTGPFSVIALRSASPIHLQPVNAAGERFWIGGQAATYCPSEVVDPCPPGTETVWANTNALDVEVPGGQEVYVDPSGALAFTQAHSANIPTGASLGPFTFTPGTQFGTYSTSAFGATGFMACPDDAANPTKWQVFAAFQGASVPTGNVGDCLGFDAGAPAYTGDIPAWQYI</sequence>
<dbReference type="AlphaFoldDB" id="A0A364KNL6"/>
<name>A0A364KNL6_TALAM</name>
<dbReference type="OrthoDB" id="5430620at2759"/>
<dbReference type="STRING" id="1196081.A0A364KNL6"/>
<dbReference type="EMBL" id="MIKG01000001">
    <property type="protein sequence ID" value="RAO65101.1"/>
    <property type="molecule type" value="Genomic_DNA"/>
</dbReference>
<dbReference type="Proteomes" id="UP000249363">
    <property type="component" value="Unassembled WGS sequence"/>
</dbReference>
<dbReference type="PANTHER" id="PTHR42047:SF1">
    <property type="entry name" value="PROTEIN, PUTATIVE (AFU_ORTHOLOGUE AFUA_6G03560)-RELATED"/>
    <property type="match status" value="1"/>
</dbReference>
<accession>A0A364KNL6</accession>
<protein>
    <recommendedName>
        <fullName evidence="4">IgE-binding protein</fullName>
    </recommendedName>
</protein>
<dbReference type="PANTHER" id="PTHR42047">
    <property type="entry name" value="PROTEIN, PUTATIVE (AFU_ORTHOLOGUE AFUA_6G03560)-RELATED"/>
    <property type="match status" value="1"/>
</dbReference>
<evidence type="ECO:0000313" key="2">
    <source>
        <dbReference type="EMBL" id="RAO65101.1"/>
    </source>
</evidence>
<feature type="chain" id="PRO_5016635304" description="IgE-binding protein" evidence="1">
    <location>
        <begin position="19"/>
        <end position="197"/>
    </location>
</feature>
<keyword evidence="3" id="KW-1185">Reference proteome</keyword>
<proteinExistence type="predicted"/>
<dbReference type="GeneID" id="63790330"/>
<evidence type="ECO:0000313" key="3">
    <source>
        <dbReference type="Proteomes" id="UP000249363"/>
    </source>
</evidence>
<gene>
    <name evidence="2" type="ORF">BHQ10_001113</name>
</gene>
<comment type="caution">
    <text evidence="2">The sequence shown here is derived from an EMBL/GenBank/DDBJ whole genome shotgun (WGS) entry which is preliminary data.</text>
</comment>
<organism evidence="2 3">
    <name type="scientific">Talaromyces amestolkiae</name>
    <dbReference type="NCBI Taxonomy" id="1196081"/>
    <lineage>
        <taxon>Eukaryota</taxon>
        <taxon>Fungi</taxon>
        <taxon>Dikarya</taxon>
        <taxon>Ascomycota</taxon>
        <taxon>Pezizomycotina</taxon>
        <taxon>Eurotiomycetes</taxon>
        <taxon>Eurotiomycetidae</taxon>
        <taxon>Eurotiales</taxon>
        <taxon>Trichocomaceae</taxon>
        <taxon>Talaromyces</taxon>
        <taxon>Talaromyces sect. Talaromyces</taxon>
    </lineage>
</organism>
<evidence type="ECO:0008006" key="4">
    <source>
        <dbReference type="Google" id="ProtNLM"/>
    </source>
</evidence>
<evidence type="ECO:0000256" key="1">
    <source>
        <dbReference type="SAM" id="SignalP"/>
    </source>
</evidence>
<feature type="signal peptide" evidence="1">
    <location>
        <begin position="1"/>
        <end position="18"/>
    </location>
</feature>